<comment type="caution">
    <text evidence="2">The sequence shown here is derived from an EMBL/GenBank/DDBJ whole genome shotgun (WGS) entry which is preliminary data.</text>
</comment>
<dbReference type="PANTHER" id="PTHR33171:SF17">
    <property type="entry name" value="LARA-LIKE N-TERMINAL DOMAIN-CONTAINING PROTEIN"/>
    <property type="match status" value="1"/>
</dbReference>
<feature type="non-terminal residue" evidence="2">
    <location>
        <position position="1"/>
    </location>
</feature>
<dbReference type="AlphaFoldDB" id="X1DH30"/>
<evidence type="ECO:0000259" key="1">
    <source>
        <dbReference type="Pfam" id="PF09861"/>
    </source>
</evidence>
<gene>
    <name evidence="2" type="ORF">S01H4_40156</name>
</gene>
<feature type="domain" description="LarA-like N-terminal" evidence="1">
    <location>
        <begin position="1"/>
        <end position="131"/>
    </location>
</feature>
<dbReference type="PANTHER" id="PTHR33171">
    <property type="entry name" value="LAR_N DOMAIN-CONTAINING PROTEIN"/>
    <property type="match status" value="1"/>
</dbReference>
<organism evidence="2">
    <name type="scientific">marine sediment metagenome</name>
    <dbReference type="NCBI Taxonomy" id="412755"/>
    <lineage>
        <taxon>unclassified sequences</taxon>
        <taxon>metagenomes</taxon>
        <taxon>ecological metagenomes</taxon>
    </lineage>
</organism>
<evidence type="ECO:0000313" key="2">
    <source>
        <dbReference type="EMBL" id="GAH04344.1"/>
    </source>
</evidence>
<dbReference type="InterPro" id="IPR018657">
    <property type="entry name" value="LarA-like_N"/>
</dbReference>
<protein>
    <recommendedName>
        <fullName evidence="1">LarA-like N-terminal domain-containing protein</fullName>
    </recommendedName>
</protein>
<name>X1DH30_9ZZZZ</name>
<feature type="non-terminal residue" evidence="2">
    <location>
        <position position="289"/>
    </location>
</feature>
<dbReference type="EMBL" id="BART01021835">
    <property type="protein sequence ID" value="GAH04344.1"/>
    <property type="molecule type" value="Genomic_DNA"/>
</dbReference>
<dbReference type="Pfam" id="PF09861">
    <property type="entry name" value="Lar_N"/>
    <property type="match status" value="1"/>
</dbReference>
<dbReference type="GO" id="GO:0050043">
    <property type="term" value="F:lactate racemase activity"/>
    <property type="evidence" value="ECO:0007669"/>
    <property type="project" value="InterPro"/>
</dbReference>
<dbReference type="InterPro" id="IPR048068">
    <property type="entry name" value="LarA-like"/>
</dbReference>
<reference evidence="2" key="1">
    <citation type="journal article" date="2014" name="Front. Microbiol.">
        <title>High frequency of phylogenetically diverse reductive dehalogenase-homologous genes in deep subseafloor sedimentary metagenomes.</title>
        <authorList>
            <person name="Kawai M."/>
            <person name="Futagami T."/>
            <person name="Toyoda A."/>
            <person name="Takaki Y."/>
            <person name="Nishi S."/>
            <person name="Hori S."/>
            <person name="Arai W."/>
            <person name="Tsubouchi T."/>
            <person name="Morono Y."/>
            <person name="Uchiyama I."/>
            <person name="Ito T."/>
            <person name="Fujiyama A."/>
            <person name="Inagaki F."/>
            <person name="Takami H."/>
        </authorList>
    </citation>
    <scope>NUCLEOTIDE SEQUENCE</scope>
    <source>
        <strain evidence="2">Expedition CK06-06</strain>
    </source>
</reference>
<proteinExistence type="predicted"/>
<sequence length="289" mass="32261">FDDTTRATPASIIAPIVVEELKAGGIKDENILFIAMVGSHRALTQPEVRTKLGDDIVDTYPWINHNPYDQLVDLGTSSHGNHFKVDFYFMQADVKVSISGIKKHGAGYSGGAKAILPGVSSVDSIEYLHQKIRWGGLGKIYHNDARADMEEVARRSGLDFSINTIMNEKRQPIGIHAGDVIEAFRSACHDAVKQYTTEIARDADVVIANCYPMVRDTSGFGFANQSLREGGTAIVIWQLPLVKSSIHYFAERRKYTGKSFWENQQVRDPVKKAGQIIVFSQYIQRRDML</sequence>
<dbReference type="Gene3D" id="3.40.50.11440">
    <property type="match status" value="1"/>
</dbReference>
<accession>X1DH30</accession>